<dbReference type="SMART" id="SM01209">
    <property type="entry name" value="GARS_A"/>
    <property type="match status" value="1"/>
</dbReference>
<dbReference type="InterPro" id="IPR013815">
    <property type="entry name" value="ATP_grasp_subdomain_1"/>
</dbReference>
<dbReference type="EMBL" id="CYKH01001615">
    <property type="protein sequence ID" value="CUG88063.1"/>
    <property type="molecule type" value="Genomic_DNA"/>
</dbReference>
<dbReference type="PROSITE" id="PS50975">
    <property type="entry name" value="ATP_GRASP"/>
    <property type="match status" value="1"/>
</dbReference>
<dbReference type="InterPro" id="IPR011761">
    <property type="entry name" value="ATP-grasp"/>
</dbReference>
<dbReference type="VEuPathDB" id="TriTrypDB:BSAL_13510"/>
<feature type="domain" description="ATP-grasp" evidence="5">
    <location>
        <begin position="120"/>
        <end position="329"/>
    </location>
</feature>
<dbReference type="InterPro" id="IPR052032">
    <property type="entry name" value="ATP-dep_AA_Ligase"/>
</dbReference>
<dbReference type="Pfam" id="PF13535">
    <property type="entry name" value="ATP-grasp_4"/>
    <property type="match status" value="1"/>
</dbReference>
<dbReference type="AlphaFoldDB" id="A0A0S4JCU0"/>
<dbReference type="GO" id="GO:0005524">
    <property type="term" value="F:ATP binding"/>
    <property type="evidence" value="ECO:0007669"/>
    <property type="project" value="UniProtKB-UniRule"/>
</dbReference>
<keyword evidence="1" id="KW-0436">Ligase</keyword>
<evidence type="ECO:0000256" key="1">
    <source>
        <dbReference type="ARBA" id="ARBA00022598"/>
    </source>
</evidence>
<accession>A0A0S4JCU0</accession>
<dbReference type="SUPFAM" id="SSF56059">
    <property type="entry name" value="Glutathione synthetase ATP-binding domain-like"/>
    <property type="match status" value="1"/>
</dbReference>
<reference evidence="7" key="1">
    <citation type="submission" date="2015-09" db="EMBL/GenBank/DDBJ databases">
        <authorList>
            <consortium name="Pathogen Informatics"/>
        </authorList>
    </citation>
    <scope>NUCLEOTIDE SEQUENCE [LARGE SCALE GENOMIC DNA]</scope>
    <source>
        <strain evidence="7">Lake Konstanz</strain>
    </source>
</reference>
<evidence type="ECO:0000256" key="4">
    <source>
        <dbReference type="PROSITE-ProRule" id="PRU00409"/>
    </source>
</evidence>
<gene>
    <name evidence="6" type="ORF">BSAL_13510</name>
</gene>
<dbReference type="OrthoDB" id="434648at2759"/>
<proteinExistence type="predicted"/>
<dbReference type="PANTHER" id="PTHR43585:SF2">
    <property type="entry name" value="ATP-GRASP ENZYME FSQD"/>
    <property type="match status" value="1"/>
</dbReference>
<keyword evidence="7" id="KW-1185">Reference proteome</keyword>
<dbReference type="GO" id="GO:0016874">
    <property type="term" value="F:ligase activity"/>
    <property type="evidence" value="ECO:0007669"/>
    <property type="project" value="UniProtKB-KW"/>
</dbReference>
<protein>
    <recommendedName>
        <fullName evidence="5">ATP-grasp domain-containing protein</fullName>
    </recommendedName>
</protein>
<dbReference type="Proteomes" id="UP000051952">
    <property type="component" value="Unassembled WGS sequence"/>
</dbReference>
<name>A0A0S4JCU0_BODSA</name>
<dbReference type="GO" id="GO:0046872">
    <property type="term" value="F:metal ion binding"/>
    <property type="evidence" value="ECO:0007669"/>
    <property type="project" value="InterPro"/>
</dbReference>
<keyword evidence="2 4" id="KW-0547">Nucleotide-binding</keyword>
<dbReference type="PANTHER" id="PTHR43585">
    <property type="entry name" value="FUMIPYRROLE BIOSYNTHESIS PROTEIN C"/>
    <property type="match status" value="1"/>
</dbReference>
<evidence type="ECO:0000259" key="5">
    <source>
        <dbReference type="PROSITE" id="PS50975"/>
    </source>
</evidence>
<dbReference type="Gene3D" id="3.30.470.20">
    <property type="entry name" value="ATP-grasp fold, B domain"/>
    <property type="match status" value="1"/>
</dbReference>
<keyword evidence="3 4" id="KW-0067">ATP-binding</keyword>
<evidence type="ECO:0000313" key="7">
    <source>
        <dbReference type="Proteomes" id="UP000051952"/>
    </source>
</evidence>
<evidence type="ECO:0000256" key="3">
    <source>
        <dbReference type="ARBA" id="ARBA00022840"/>
    </source>
</evidence>
<dbReference type="Gene3D" id="3.30.1490.20">
    <property type="entry name" value="ATP-grasp fold, A domain"/>
    <property type="match status" value="1"/>
</dbReference>
<dbReference type="OMA" id="PQCWAAS"/>
<sequence>MTTAGKTIVLIRTSSVARIPVYKHIRSLGIRVIIVHPFQNPAFEGCYDDFLVHDTNDIDALENAIVKFQEEKGIDTVDAFLSFDEYGVYPAAVLSERRSKRSIPLSPSALQATSVKSAFRTFCYANGINSPASAAIYTPTDDVDAAIAHIAFPVVIKPSPGAGSLLAKLCNTVTDLKRHAQYMWSVLSGHPDVKHLNALGTPVHLLIEEYIGGQEVDIDCAIENGVVRFISISDNFEVQPPYFVESGGVCPSRLGEKEQQALADLLESFLKAHGSSCHGVLHFEAKYDFERQKAYVIEVNCRMGSAETNTMILSAYGVQLGECLVRLGLGLPLENITETSHIVKKHCASVNIYPKAEGALKHVAVSFGDKALVDYSISATPGTLVALPPKSFFLLCWMVAQGTNSDEAIANIRRLTGEFVQEIVSAQ</sequence>
<evidence type="ECO:0000256" key="2">
    <source>
        <dbReference type="ARBA" id="ARBA00022741"/>
    </source>
</evidence>
<evidence type="ECO:0000313" key="6">
    <source>
        <dbReference type="EMBL" id="CUG88063.1"/>
    </source>
</evidence>
<organism evidence="6 7">
    <name type="scientific">Bodo saltans</name>
    <name type="common">Flagellated protozoan</name>
    <dbReference type="NCBI Taxonomy" id="75058"/>
    <lineage>
        <taxon>Eukaryota</taxon>
        <taxon>Discoba</taxon>
        <taxon>Euglenozoa</taxon>
        <taxon>Kinetoplastea</taxon>
        <taxon>Metakinetoplastina</taxon>
        <taxon>Eubodonida</taxon>
        <taxon>Bodonidae</taxon>
        <taxon>Bodo</taxon>
    </lineage>
</organism>